<evidence type="ECO:0000313" key="3">
    <source>
        <dbReference type="EMBL" id="MTH54703.1"/>
    </source>
</evidence>
<dbReference type="InterPro" id="IPR029052">
    <property type="entry name" value="Metallo-depent_PP-like"/>
</dbReference>
<comment type="caution">
    <text evidence="3">The sequence shown here is derived from an EMBL/GenBank/DDBJ whole genome shotgun (WGS) entry which is preliminary data.</text>
</comment>
<reference evidence="3 4" key="1">
    <citation type="journal article" date="2017" name="Int. J. Syst. Evol. Microbiol.">
        <title>Bacillus mangrovi sp. nov., isolated from a sediment sample from a mangrove forest.</title>
        <authorList>
            <person name="Gupta V."/>
            <person name="Singh P.K."/>
            <person name="Korpole S."/>
            <person name="Tanuku N.R.S."/>
            <person name="Pinnaka A.K."/>
        </authorList>
    </citation>
    <scope>NUCLEOTIDE SEQUENCE [LARGE SCALE GENOMIC DNA]</scope>
    <source>
        <strain evidence="3 4">KCTC 33872</strain>
    </source>
</reference>
<proteinExistence type="predicted"/>
<protein>
    <recommendedName>
        <fullName evidence="2">Calcineurin-like phosphoesterase domain-containing protein</fullName>
    </recommendedName>
</protein>
<dbReference type="PANTHER" id="PTHR43143">
    <property type="entry name" value="METALLOPHOSPHOESTERASE, CALCINEURIN SUPERFAMILY"/>
    <property type="match status" value="1"/>
</dbReference>
<name>A0A7X2V642_9BACI</name>
<dbReference type="InterPro" id="IPR004843">
    <property type="entry name" value="Calcineurin-like_PHP"/>
</dbReference>
<keyword evidence="4" id="KW-1185">Reference proteome</keyword>
<accession>A0A7X2V642</accession>
<dbReference type="Proteomes" id="UP000434639">
    <property type="component" value="Unassembled WGS sequence"/>
</dbReference>
<gene>
    <name evidence="3" type="ORF">GKZ89_14970</name>
</gene>
<dbReference type="Pfam" id="PF00149">
    <property type="entry name" value="Metallophos"/>
    <property type="match status" value="1"/>
</dbReference>
<dbReference type="SUPFAM" id="SSF56300">
    <property type="entry name" value="Metallo-dependent phosphatases"/>
    <property type="match status" value="1"/>
</dbReference>
<evidence type="ECO:0000256" key="1">
    <source>
        <dbReference type="SAM" id="SignalP"/>
    </source>
</evidence>
<evidence type="ECO:0000313" key="4">
    <source>
        <dbReference type="Proteomes" id="UP000434639"/>
    </source>
</evidence>
<evidence type="ECO:0000259" key="2">
    <source>
        <dbReference type="Pfam" id="PF00149"/>
    </source>
</evidence>
<dbReference type="Gene3D" id="3.60.21.10">
    <property type="match status" value="1"/>
</dbReference>
<dbReference type="OrthoDB" id="1645838at2"/>
<dbReference type="AlphaFoldDB" id="A0A7X2V642"/>
<feature type="chain" id="PRO_5031456999" description="Calcineurin-like phosphoesterase domain-containing protein" evidence="1">
    <location>
        <begin position="24"/>
        <end position="586"/>
    </location>
</feature>
<feature type="signal peptide" evidence="1">
    <location>
        <begin position="1"/>
        <end position="23"/>
    </location>
</feature>
<dbReference type="EMBL" id="WMIB01000017">
    <property type="protein sequence ID" value="MTH54703.1"/>
    <property type="molecule type" value="Genomic_DNA"/>
</dbReference>
<dbReference type="InterPro" id="IPR051918">
    <property type="entry name" value="STPP_CPPED1"/>
</dbReference>
<dbReference type="GO" id="GO:0016787">
    <property type="term" value="F:hydrolase activity"/>
    <property type="evidence" value="ECO:0007669"/>
    <property type="project" value="InterPro"/>
</dbReference>
<organism evidence="3 4">
    <name type="scientific">Metabacillus mangrovi</name>
    <dbReference type="NCBI Taxonomy" id="1491830"/>
    <lineage>
        <taxon>Bacteria</taxon>
        <taxon>Bacillati</taxon>
        <taxon>Bacillota</taxon>
        <taxon>Bacilli</taxon>
        <taxon>Bacillales</taxon>
        <taxon>Bacillaceae</taxon>
        <taxon>Metabacillus</taxon>
    </lineage>
</organism>
<dbReference type="RefSeq" id="WP_155113216.1">
    <property type="nucleotide sequence ID" value="NZ_WMIB01000017.1"/>
</dbReference>
<sequence>MKSFWSILFTAVLFFSIAPSGLAAEEPANPKQDGGIGDTENFLDEEPGITAKNAKVNQILYPLFSTPSITKKGTAMTVKVDTQGKTADNWSVKLTPTNHSPLSSEYELPVKNTAPGSSHWKKSVSIQDVTVEIPAEVPEQLYDLEVSYTADGKQITDRQPHSVKAVDEFKKDFTFFHVTDTHVGSPRNLADGISSVSIARSKETGMWHPDKDKRWLYLQKTISEVNLAKPDFVVITGDLMFGQLNPLEYVYEYKETYEVLQKLNVPVFLVPGNHDYYAQDATLTDGAKYWENYFGPQYFSFDYGPYAHFIGYNSFDWNKINRSGSGTVLVPTWGGQIRNEQLDWIKNDLAQNAEKSDDSQIRGLFSHHNPLWRDRDLWPQTDHDVQRYWEQYDEQHDPQKLTTLALGMKLGIKYDQQWHGEGAQELVDVMEQYEVDTSLHGHTHEDNITEQNGILYATTTAIELSGKPYAGFRNFTVQDGLLKDYIYEGEHSSIPIYENGDITTRTMSYEASYEEANDGQAESQQVTLTNRLKKPMTVSVPVYMKEGTYQVSAGKTVQNYSADGKQYLEVKRTIPAGTTETITIQK</sequence>
<feature type="domain" description="Calcineurin-like phosphoesterase" evidence="2">
    <location>
        <begin position="174"/>
        <end position="445"/>
    </location>
</feature>
<dbReference type="PANTHER" id="PTHR43143:SF1">
    <property type="entry name" value="SERINE_THREONINE-PROTEIN PHOSPHATASE CPPED1"/>
    <property type="match status" value="1"/>
</dbReference>
<keyword evidence="1" id="KW-0732">Signal</keyword>